<dbReference type="InterPro" id="IPR050966">
    <property type="entry name" value="Glutamyl_endopeptidase"/>
</dbReference>
<feature type="compositionally biased region" description="Pro residues" evidence="2">
    <location>
        <begin position="10"/>
        <end position="20"/>
    </location>
</feature>
<dbReference type="InterPro" id="IPR043504">
    <property type="entry name" value="Peptidase_S1_PA_chymotrypsin"/>
</dbReference>
<name>A0AAE4B7B6_9RHOB</name>
<evidence type="ECO:0000259" key="3">
    <source>
        <dbReference type="PROSITE" id="PS50240"/>
    </source>
</evidence>
<evidence type="ECO:0000256" key="1">
    <source>
        <dbReference type="ARBA" id="ARBA00022729"/>
    </source>
</evidence>
<keyword evidence="5" id="KW-1185">Reference proteome</keyword>
<dbReference type="EMBL" id="JANHAX010000005">
    <property type="protein sequence ID" value="MDQ2091311.1"/>
    <property type="molecule type" value="Genomic_DNA"/>
</dbReference>
<feature type="region of interest" description="Disordered" evidence="2">
    <location>
        <begin position="1"/>
        <end position="28"/>
    </location>
</feature>
<dbReference type="RefSeq" id="WP_306736896.1">
    <property type="nucleotide sequence ID" value="NZ_JANHAX010000005.1"/>
</dbReference>
<dbReference type="PANTHER" id="PTHR15462">
    <property type="entry name" value="SERINE PROTEASE"/>
    <property type="match status" value="1"/>
</dbReference>
<dbReference type="Gene3D" id="2.40.10.10">
    <property type="entry name" value="Trypsin-like serine proteases"/>
    <property type="match status" value="2"/>
</dbReference>
<proteinExistence type="predicted"/>
<dbReference type="PROSITE" id="PS00134">
    <property type="entry name" value="TRYPSIN_HIS"/>
    <property type="match status" value="1"/>
</dbReference>
<dbReference type="InterPro" id="IPR018114">
    <property type="entry name" value="TRYPSIN_HIS"/>
</dbReference>
<organism evidence="4 5">
    <name type="scientific">Marimonas arenosa</name>
    <dbReference type="NCBI Taxonomy" id="1795305"/>
    <lineage>
        <taxon>Bacteria</taxon>
        <taxon>Pseudomonadati</taxon>
        <taxon>Pseudomonadota</taxon>
        <taxon>Alphaproteobacteria</taxon>
        <taxon>Rhodobacterales</taxon>
        <taxon>Paracoccaceae</taxon>
        <taxon>Marimonas</taxon>
    </lineage>
</organism>
<dbReference type="Proteomes" id="UP001226762">
    <property type="component" value="Unassembled WGS sequence"/>
</dbReference>
<evidence type="ECO:0000256" key="2">
    <source>
        <dbReference type="SAM" id="MobiDB-lite"/>
    </source>
</evidence>
<dbReference type="SUPFAM" id="SSF50494">
    <property type="entry name" value="Trypsin-like serine proteases"/>
    <property type="match status" value="1"/>
</dbReference>
<protein>
    <submittedName>
        <fullName evidence="4">S1 family peptidase</fullName>
    </submittedName>
</protein>
<sequence length="262" mass="27927">MAGSATAQSAPPPETAPTPNPVCSETAPENPRCAAIRAREAVAPQGFPFAAIGRVYHGRTETPQKTKNHCTGVLVSERLVLTAAHCLWNGALKRWSAPETLAFAAGYRGGTALGSAGVERLVLPGILAERPKFRRMPQEDWAMLVLKDRLGQRLGHLDLFRGKLREAGDGTAYLAGYAGLRGEELTLARDCDRPLAVAGRLLASCAAMRGDSGAPLIWDGGDGPVLLGITTAVSTTERPYGTEFAPWFRLRDALAEERAKGN</sequence>
<reference evidence="4" key="1">
    <citation type="submission" date="2022-07" db="EMBL/GenBank/DDBJ databases">
        <authorList>
            <person name="Otstavnykh N."/>
            <person name="Isaeva M."/>
            <person name="Bystritskaya E."/>
        </authorList>
    </citation>
    <scope>NUCLEOTIDE SEQUENCE</scope>
    <source>
        <strain evidence="4">KCTC 52189</strain>
    </source>
</reference>
<dbReference type="Pfam" id="PF00089">
    <property type="entry name" value="Trypsin"/>
    <property type="match status" value="1"/>
</dbReference>
<reference evidence="4" key="2">
    <citation type="submission" date="2023-02" db="EMBL/GenBank/DDBJ databases">
        <title>'Rhodoalgimonas zhirmunskyi' gen. nov., isolated from a red alga.</title>
        <authorList>
            <person name="Nedashkovskaya O.I."/>
            <person name="Otstavnykh N.Y."/>
            <person name="Bystritskaya E.P."/>
            <person name="Balabanova L.A."/>
            <person name="Isaeva M.P."/>
        </authorList>
    </citation>
    <scope>NUCLEOTIDE SEQUENCE</scope>
    <source>
        <strain evidence="4">KCTC 52189</strain>
    </source>
</reference>
<dbReference type="PROSITE" id="PS50240">
    <property type="entry name" value="TRYPSIN_DOM"/>
    <property type="match status" value="1"/>
</dbReference>
<dbReference type="SMART" id="SM00020">
    <property type="entry name" value="Tryp_SPc"/>
    <property type="match status" value="1"/>
</dbReference>
<dbReference type="AlphaFoldDB" id="A0AAE4B7B6"/>
<comment type="caution">
    <text evidence="4">The sequence shown here is derived from an EMBL/GenBank/DDBJ whole genome shotgun (WGS) entry which is preliminary data.</text>
</comment>
<evidence type="ECO:0000313" key="4">
    <source>
        <dbReference type="EMBL" id="MDQ2091311.1"/>
    </source>
</evidence>
<dbReference type="InterPro" id="IPR001254">
    <property type="entry name" value="Trypsin_dom"/>
</dbReference>
<keyword evidence="1" id="KW-0732">Signal</keyword>
<gene>
    <name evidence="4" type="ORF">NO357_15530</name>
</gene>
<accession>A0AAE4B7B6</accession>
<dbReference type="GO" id="GO:0004252">
    <property type="term" value="F:serine-type endopeptidase activity"/>
    <property type="evidence" value="ECO:0007669"/>
    <property type="project" value="InterPro"/>
</dbReference>
<feature type="domain" description="Peptidase S1" evidence="3">
    <location>
        <begin position="36"/>
        <end position="253"/>
    </location>
</feature>
<evidence type="ECO:0000313" key="5">
    <source>
        <dbReference type="Proteomes" id="UP001226762"/>
    </source>
</evidence>
<dbReference type="GO" id="GO:0006508">
    <property type="term" value="P:proteolysis"/>
    <property type="evidence" value="ECO:0007669"/>
    <property type="project" value="InterPro"/>
</dbReference>
<dbReference type="InterPro" id="IPR009003">
    <property type="entry name" value="Peptidase_S1_PA"/>
</dbReference>
<dbReference type="PANTHER" id="PTHR15462:SF8">
    <property type="entry name" value="SERINE PROTEASE"/>
    <property type="match status" value="1"/>
</dbReference>